<evidence type="ECO:0000256" key="3">
    <source>
        <dbReference type="ARBA" id="ARBA00022452"/>
    </source>
</evidence>
<gene>
    <name evidence="13" type="ORF">ABR189_23385</name>
</gene>
<comment type="similarity">
    <text evidence="8 9">Belongs to the TonB-dependent receptor family.</text>
</comment>
<evidence type="ECO:0000256" key="9">
    <source>
        <dbReference type="RuleBase" id="RU003357"/>
    </source>
</evidence>
<keyword evidence="2 8" id="KW-0813">Transport</keyword>
<dbReference type="Gene3D" id="2.60.40.1120">
    <property type="entry name" value="Carboxypeptidase-like, regulatory domain"/>
    <property type="match status" value="1"/>
</dbReference>
<feature type="domain" description="TonB-dependent receptor-like beta-barrel" evidence="11">
    <location>
        <begin position="527"/>
        <end position="995"/>
    </location>
</feature>
<evidence type="ECO:0000256" key="10">
    <source>
        <dbReference type="SAM" id="SignalP"/>
    </source>
</evidence>
<dbReference type="InterPro" id="IPR039426">
    <property type="entry name" value="TonB-dep_rcpt-like"/>
</dbReference>
<dbReference type="InterPro" id="IPR037066">
    <property type="entry name" value="Plug_dom_sf"/>
</dbReference>
<evidence type="ECO:0000259" key="12">
    <source>
        <dbReference type="Pfam" id="PF07715"/>
    </source>
</evidence>
<keyword evidence="3 8" id="KW-1134">Transmembrane beta strand</keyword>
<keyword evidence="6 8" id="KW-0472">Membrane</keyword>
<organism evidence="13 14">
    <name type="scientific">Chitinophaga defluvii</name>
    <dbReference type="NCBI Taxonomy" id="3163343"/>
    <lineage>
        <taxon>Bacteria</taxon>
        <taxon>Pseudomonadati</taxon>
        <taxon>Bacteroidota</taxon>
        <taxon>Chitinophagia</taxon>
        <taxon>Chitinophagales</taxon>
        <taxon>Chitinophagaceae</taxon>
        <taxon>Chitinophaga</taxon>
    </lineage>
</organism>
<reference evidence="13 14" key="1">
    <citation type="submission" date="2024-06" db="EMBL/GenBank/DDBJ databases">
        <title>Chitinophaga defluvii sp. nov., isolated from municipal sewage.</title>
        <authorList>
            <person name="Zhang L."/>
        </authorList>
    </citation>
    <scope>NUCLEOTIDE SEQUENCE [LARGE SCALE GENOMIC DNA]</scope>
    <source>
        <strain evidence="13 14">H8</strain>
    </source>
</reference>
<dbReference type="InterPro" id="IPR012910">
    <property type="entry name" value="Plug_dom"/>
</dbReference>
<comment type="caution">
    <text evidence="13">The sequence shown here is derived from an EMBL/GenBank/DDBJ whole genome shotgun (WGS) entry which is preliminary data.</text>
</comment>
<dbReference type="Proteomes" id="UP001549749">
    <property type="component" value="Unassembled WGS sequence"/>
</dbReference>
<evidence type="ECO:0000256" key="7">
    <source>
        <dbReference type="ARBA" id="ARBA00023237"/>
    </source>
</evidence>
<comment type="subcellular location">
    <subcellularLocation>
        <location evidence="1 8">Cell outer membrane</location>
        <topology evidence="1 8">Multi-pass membrane protein</topology>
    </subcellularLocation>
</comment>
<evidence type="ECO:0000256" key="1">
    <source>
        <dbReference type="ARBA" id="ARBA00004571"/>
    </source>
</evidence>
<evidence type="ECO:0000313" key="14">
    <source>
        <dbReference type="Proteomes" id="UP001549749"/>
    </source>
</evidence>
<feature type="domain" description="TonB-dependent receptor plug" evidence="12">
    <location>
        <begin position="227"/>
        <end position="354"/>
    </location>
</feature>
<dbReference type="SUPFAM" id="SSF49464">
    <property type="entry name" value="Carboxypeptidase regulatory domain-like"/>
    <property type="match status" value="1"/>
</dbReference>
<dbReference type="NCBIfam" id="TIGR04057">
    <property type="entry name" value="SusC_RagA_signa"/>
    <property type="match status" value="1"/>
</dbReference>
<protein>
    <submittedName>
        <fullName evidence="13">SusC/RagA family TonB-linked outer membrane protein</fullName>
    </submittedName>
</protein>
<feature type="chain" id="PRO_5047497918" evidence="10">
    <location>
        <begin position="22"/>
        <end position="1111"/>
    </location>
</feature>
<dbReference type="EMBL" id="JBEXAC010000002">
    <property type="protein sequence ID" value="MET7000354.1"/>
    <property type="molecule type" value="Genomic_DNA"/>
</dbReference>
<accession>A0ABV2TE11</accession>
<dbReference type="InterPro" id="IPR036942">
    <property type="entry name" value="Beta-barrel_TonB_sf"/>
</dbReference>
<evidence type="ECO:0000313" key="13">
    <source>
        <dbReference type="EMBL" id="MET7000354.1"/>
    </source>
</evidence>
<evidence type="ECO:0000256" key="6">
    <source>
        <dbReference type="ARBA" id="ARBA00023136"/>
    </source>
</evidence>
<feature type="signal peptide" evidence="10">
    <location>
        <begin position="1"/>
        <end position="21"/>
    </location>
</feature>
<keyword evidence="5 9" id="KW-0798">TonB box</keyword>
<keyword evidence="4 8" id="KW-0812">Transmembrane</keyword>
<dbReference type="SUPFAM" id="SSF56935">
    <property type="entry name" value="Porins"/>
    <property type="match status" value="1"/>
</dbReference>
<evidence type="ECO:0000256" key="4">
    <source>
        <dbReference type="ARBA" id="ARBA00022692"/>
    </source>
</evidence>
<dbReference type="Pfam" id="PF07715">
    <property type="entry name" value="Plug"/>
    <property type="match status" value="1"/>
</dbReference>
<dbReference type="Gene3D" id="2.40.170.20">
    <property type="entry name" value="TonB-dependent receptor, beta-barrel domain"/>
    <property type="match status" value="1"/>
</dbReference>
<dbReference type="RefSeq" id="WP_354662914.1">
    <property type="nucleotide sequence ID" value="NZ_JBEXAC010000002.1"/>
</dbReference>
<dbReference type="InterPro" id="IPR023996">
    <property type="entry name" value="TonB-dep_OMP_SusC/RagA"/>
</dbReference>
<dbReference type="InterPro" id="IPR008969">
    <property type="entry name" value="CarboxyPept-like_regulatory"/>
</dbReference>
<dbReference type="InterPro" id="IPR000531">
    <property type="entry name" value="Beta-barrel_TonB"/>
</dbReference>
<dbReference type="NCBIfam" id="TIGR04056">
    <property type="entry name" value="OMP_RagA_SusC"/>
    <property type="match status" value="1"/>
</dbReference>
<sequence>MRLTILLLIIACLKVTAASYAQTITYSGRNVPLEKVFAIIRQQTGYVTFCDYTILEKARPVTIEAQDTPLKDFLAMTLKDQALQFSLKQQTIIISLRPEISSSANRNATAPGADSAQIRLTGTVMDADGNPLPGASVRLRDGQQGTVTDANGYFVVEVAEGSILEVSFIGYQIQRLRVKNSKMVAMQDGSNAHLYTNGSLQIKLEKAESQLNAITINKGYYTEKRRLSTGNVSTVSAKEIACQPVSNPLAALAGRVPGLEITQSSGVPGSGFKVLLRGQSSLLQGSQPLFVIDGVPFASGNTAINQLSSAAGAPTSGTGMSPMNMINPADIESIEVLKDADATAIYGSRGANGVILITTKKGATGPMKADVTVYKSWSRAARTMAMLNTEEYRAMRYEAFRNDGVPPTTANAPDLFWLDSTRYTDFRQLMIGGTAETIDGQVRLSGGTIQTRYSVGAGYHKETTVFPTDLGNTRAGFNTTLQSTSADNKFNLDLTASYSITNNKLVISDLTRYTNTNPMLKLYKEDGSLNWEEHGEPYANLGISDSNPMKFLFENYHGRFRNLNSNLRLSYLLLPHLKLRVNLGYNVVQTDEKSASPSTSIDPFSQVLPSASFANKTQANWILEPQIEYGLQAGPGKLSVLAGSTWQESRLSGVTVYGYDYTSDVLLGSIAAAGRRDASNTDRQYNYQGVYGRLNYNVQDKYLVNISGRRDGSSRFGPQSRFSNFGAVGAAWIFSEEQWVQRALPFLSFGKLRGSIGLTGNDQIGDYRYLNTWSTSSFTYDGTSSLNPTALFNPVFAWERNSKTELSLDLGLLKDRLMLSLTWFRNKASNQLVNYTLPSQTGFESVLANLNALIENKGWELQVTGTDLLKGAFRWNSSFNISFPVNKLLDFPGLATSSYRNTYIIGKAVSMLQQYRYQGIDPATGSYLVEDVDGDGMYGIADRVSIINRNPKYYGGFQNTFRYQNFELTVALEFRKQTGTNYMGDFTNSVPGYGTSNQPRNVLQRWQQKGDETIIPRFSATNTDVLMTALNYRMSDGIYTDASFIRGKNISISYHLPGKWMKKTFIGSCRIYFDAQNLFVITGYKGADPENQDLYTLPPLKTIAGGIQLNF</sequence>
<dbReference type="InterPro" id="IPR023997">
    <property type="entry name" value="TonB-dep_OMP_SusC/RagA_CS"/>
</dbReference>
<dbReference type="Pfam" id="PF13715">
    <property type="entry name" value="CarbopepD_reg_2"/>
    <property type="match status" value="1"/>
</dbReference>
<evidence type="ECO:0000256" key="8">
    <source>
        <dbReference type="PROSITE-ProRule" id="PRU01360"/>
    </source>
</evidence>
<evidence type="ECO:0000259" key="11">
    <source>
        <dbReference type="Pfam" id="PF00593"/>
    </source>
</evidence>
<dbReference type="PROSITE" id="PS52016">
    <property type="entry name" value="TONB_DEPENDENT_REC_3"/>
    <property type="match status" value="1"/>
</dbReference>
<keyword evidence="14" id="KW-1185">Reference proteome</keyword>
<proteinExistence type="inferred from homology"/>
<evidence type="ECO:0000256" key="2">
    <source>
        <dbReference type="ARBA" id="ARBA00022448"/>
    </source>
</evidence>
<name>A0ABV2TE11_9BACT</name>
<evidence type="ECO:0000256" key="5">
    <source>
        <dbReference type="ARBA" id="ARBA00023077"/>
    </source>
</evidence>
<keyword evidence="10" id="KW-0732">Signal</keyword>
<dbReference type="Pfam" id="PF00593">
    <property type="entry name" value="TonB_dep_Rec_b-barrel"/>
    <property type="match status" value="1"/>
</dbReference>
<keyword evidence="7 8" id="KW-0998">Cell outer membrane</keyword>
<dbReference type="Gene3D" id="2.170.130.10">
    <property type="entry name" value="TonB-dependent receptor, plug domain"/>
    <property type="match status" value="1"/>
</dbReference>